<organism evidence="2 3">
    <name type="scientific">Paenalcaligenes hermetiae</name>
    <dbReference type="NCBI Taxonomy" id="1157987"/>
    <lineage>
        <taxon>Bacteria</taxon>
        <taxon>Pseudomonadati</taxon>
        <taxon>Pseudomonadota</taxon>
        <taxon>Betaproteobacteria</taxon>
        <taxon>Burkholderiales</taxon>
        <taxon>Alcaligenaceae</taxon>
        <taxon>Paenalcaligenes</taxon>
    </lineage>
</organism>
<dbReference type="Proteomes" id="UP001500227">
    <property type="component" value="Unassembled WGS sequence"/>
</dbReference>
<comment type="caution">
    <text evidence="2">The sequence shown here is derived from an EMBL/GenBank/DDBJ whole genome shotgun (WGS) entry which is preliminary data.</text>
</comment>
<dbReference type="PANTHER" id="PTHR11895">
    <property type="entry name" value="TRANSAMIDASE"/>
    <property type="match status" value="1"/>
</dbReference>
<name>A0ABP9LXB5_9BURK</name>
<keyword evidence="3" id="KW-1185">Reference proteome</keyword>
<evidence type="ECO:0000313" key="2">
    <source>
        <dbReference type="EMBL" id="GAA5084631.1"/>
    </source>
</evidence>
<reference evidence="3" key="1">
    <citation type="journal article" date="2019" name="Int. J. Syst. Evol. Microbiol.">
        <title>The Global Catalogue of Microorganisms (GCM) 10K type strain sequencing project: providing services to taxonomists for standard genome sequencing and annotation.</title>
        <authorList>
            <consortium name="The Broad Institute Genomics Platform"/>
            <consortium name="The Broad Institute Genome Sequencing Center for Infectious Disease"/>
            <person name="Wu L."/>
            <person name="Ma J."/>
        </authorList>
    </citation>
    <scope>NUCLEOTIDE SEQUENCE [LARGE SCALE GENOMIC DNA]</scope>
    <source>
        <strain evidence="3">JCM 18423</strain>
    </source>
</reference>
<feature type="domain" description="Amidase" evidence="1">
    <location>
        <begin position="70"/>
        <end position="500"/>
    </location>
</feature>
<evidence type="ECO:0000259" key="1">
    <source>
        <dbReference type="Pfam" id="PF01425"/>
    </source>
</evidence>
<sequence>MTISRREFIKKSSYLASAALLTPSLILPRSILANTTWSPSEQQILQNEITLWDALTLSKNIKNKKVSCVEVMQAYLNKIHLLNPKVNALVSLQDPEVLIQQAREKDQQLSQGNYLGWMHGFPHAIKDLSATQGITTTFGSPLFKSFIPKEDGIMVSRIRQAGAIFIGKSNTPEFGYGSQTYNTLFGTTLNAYDPSKTAGGSSGGAAVALALKMLPVADGSDMMGSLRNPAAFNNVIGYRPSQGIVPVGPTKELYITQLGYEGPMGRTISDTARLLATQAGPDPRAPLSAHIDLTPLLQPLTPPKSLRIGWLGNLNGSLPIDPDILHLCEQGLNTLAAMGHHVEPTQFPLSEIEIWKAWLGWRHWMTAGLLEEAYLDPNKKSQLKPEIIWELEGGLKMNAVDTFRAAEARSRVYQAFLTLYQNFDILVLPTAQVFPFDADIYWPKTILNKEMDTYHRWMEVVTPASLAGLPTLNVPVGFNQNRLPMGMQLMGRLYDDITVLQLGYAYEQETRWNIDHMPPLIQG</sequence>
<dbReference type="InterPro" id="IPR000120">
    <property type="entry name" value="Amidase"/>
</dbReference>
<dbReference type="Gene3D" id="3.90.1300.10">
    <property type="entry name" value="Amidase signature (AS) domain"/>
    <property type="match status" value="1"/>
</dbReference>
<dbReference type="PANTHER" id="PTHR11895:SF76">
    <property type="entry name" value="INDOLEACETAMIDE HYDROLASE"/>
    <property type="match status" value="1"/>
</dbReference>
<dbReference type="InterPro" id="IPR023631">
    <property type="entry name" value="Amidase_dom"/>
</dbReference>
<gene>
    <name evidence="2" type="ORF">GCM10023337_02420</name>
</gene>
<proteinExistence type="predicted"/>
<dbReference type="InterPro" id="IPR036928">
    <property type="entry name" value="AS_sf"/>
</dbReference>
<accession>A0ABP9LXB5</accession>
<dbReference type="Pfam" id="PF01425">
    <property type="entry name" value="Amidase"/>
    <property type="match status" value="1"/>
</dbReference>
<protein>
    <submittedName>
        <fullName evidence="2">Amidase</fullName>
    </submittedName>
</protein>
<dbReference type="SUPFAM" id="SSF75304">
    <property type="entry name" value="Amidase signature (AS) enzymes"/>
    <property type="match status" value="1"/>
</dbReference>
<dbReference type="InterPro" id="IPR006311">
    <property type="entry name" value="TAT_signal"/>
</dbReference>
<dbReference type="RefSeq" id="WP_345369008.1">
    <property type="nucleotide sequence ID" value="NZ_BAABKD010000001.1"/>
</dbReference>
<dbReference type="PROSITE" id="PS51318">
    <property type="entry name" value="TAT"/>
    <property type="match status" value="1"/>
</dbReference>
<dbReference type="EMBL" id="BAABKD010000001">
    <property type="protein sequence ID" value="GAA5084631.1"/>
    <property type="molecule type" value="Genomic_DNA"/>
</dbReference>
<dbReference type="NCBIfam" id="NF005686">
    <property type="entry name" value="PRK07486.1"/>
    <property type="match status" value="1"/>
</dbReference>
<evidence type="ECO:0000313" key="3">
    <source>
        <dbReference type="Proteomes" id="UP001500227"/>
    </source>
</evidence>